<evidence type="ECO:0000313" key="1">
    <source>
        <dbReference type="EMBL" id="KAK3098468.1"/>
    </source>
</evidence>
<accession>A0AA88Y5G7</accession>
<reference evidence="1" key="1">
    <citation type="submission" date="2019-08" db="EMBL/GenBank/DDBJ databases">
        <title>The improved chromosome-level genome for the pearl oyster Pinctada fucata martensii using PacBio sequencing and Hi-C.</title>
        <authorList>
            <person name="Zheng Z."/>
        </authorList>
    </citation>
    <scope>NUCLEOTIDE SEQUENCE</scope>
    <source>
        <strain evidence="1">ZZ-2019</strain>
        <tissue evidence="1">Adductor muscle</tissue>
    </source>
</reference>
<comment type="caution">
    <text evidence="1">The sequence shown here is derived from an EMBL/GenBank/DDBJ whole genome shotgun (WGS) entry which is preliminary data.</text>
</comment>
<dbReference type="InterPro" id="IPR051077">
    <property type="entry name" value="Ca-dependent_lectin"/>
</dbReference>
<dbReference type="GO" id="GO:0005615">
    <property type="term" value="C:extracellular space"/>
    <property type="evidence" value="ECO:0007669"/>
    <property type="project" value="TreeGrafter"/>
</dbReference>
<dbReference type="EMBL" id="VSWD01000007">
    <property type="protein sequence ID" value="KAK3098468.1"/>
    <property type="molecule type" value="Genomic_DNA"/>
</dbReference>
<protein>
    <recommendedName>
        <fullName evidence="3">Short-chain collagen C4-like</fullName>
    </recommendedName>
</protein>
<evidence type="ECO:0000313" key="2">
    <source>
        <dbReference type="Proteomes" id="UP001186944"/>
    </source>
</evidence>
<dbReference type="PANTHER" id="PTHR24024:SF18">
    <property type="entry name" value="SHORT-CHAIN COLLAGEN C4-LIKE"/>
    <property type="match status" value="1"/>
</dbReference>
<name>A0AA88Y5G7_PINIB</name>
<dbReference type="Proteomes" id="UP001186944">
    <property type="component" value="Unassembled WGS sequence"/>
</dbReference>
<organism evidence="1 2">
    <name type="scientific">Pinctada imbricata</name>
    <name type="common">Atlantic pearl-oyster</name>
    <name type="synonym">Pinctada martensii</name>
    <dbReference type="NCBI Taxonomy" id="66713"/>
    <lineage>
        <taxon>Eukaryota</taxon>
        <taxon>Metazoa</taxon>
        <taxon>Spiralia</taxon>
        <taxon>Lophotrochozoa</taxon>
        <taxon>Mollusca</taxon>
        <taxon>Bivalvia</taxon>
        <taxon>Autobranchia</taxon>
        <taxon>Pteriomorphia</taxon>
        <taxon>Pterioida</taxon>
        <taxon>Pterioidea</taxon>
        <taxon>Pteriidae</taxon>
        <taxon>Pinctada</taxon>
    </lineage>
</organism>
<dbReference type="AlphaFoldDB" id="A0AA88Y5G7"/>
<evidence type="ECO:0008006" key="3">
    <source>
        <dbReference type="Google" id="ProtNLM"/>
    </source>
</evidence>
<keyword evidence="2" id="KW-1185">Reference proteome</keyword>
<dbReference type="PANTHER" id="PTHR24024">
    <property type="entry name" value="PULMONARY SURFACTANT-ASSOCIATED PROTEIN A"/>
    <property type="match status" value="1"/>
</dbReference>
<proteinExistence type="predicted"/>
<sequence>MVGGSDSYKQSGAAVDHLCLPPDPIYDRYDPKVNDQAYVFGAEYDIWNIDVKGTLFDKAKYTQKGVPCAVCRPTTPSSVIMIPENKGRYGEMYTRWGKDCCRNGSQLVYSGRVGGSNNYKHSGAAVDYLCLPSNPIYEKYDPKVNNQAFVFGAEYDIWNINIPGTLFDKSRYTEKGVPCAVCRPTTPSNVIMIPGRNACYKGMREEYRGYLMAGYYSHVGASEYICVDRDAGTITPKVHSWKKILYAVESMCGGPMECPPYINGAEMTCVVCSL</sequence>
<gene>
    <name evidence="1" type="ORF">FSP39_019758</name>
</gene>